<name>A0A927WI41_SELRU</name>
<dbReference type="RefSeq" id="WP_303668923.1">
    <property type="nucleotide sequence ID" value="NZ_SVCA01000003.1"/>
</dbReference>
<accession>A0A927WI41</accession>
<dbReference type="AlphaFoldDB" id="A0A927WI41"/>
<protein>
    <submittedName>
        <fullName evidence="1">Uncharacterized protein</fullName>
    </submittedName>
</protein>
<evidence type="ECO:0000313" key="2">
    <source>
        <dbReference type="Proteomes" id="UP000772151"/>
    </source>
</evidence>
<organism evidence="1 2">
    <name type="scientific">Selenomonas ruminantium</name>
    <dbReference type="NCBI Taxonomy" id="971"/>
    <lineage>
        <taxon>Bacteria</taxon>
        <taxon>Bacillati</taxon>
        <taxon>Bacillota</taxon>
        <taxon>Negativicutes</taxon>
        <taxon>Selenomonadales</taxon>
        <taxon>Selenomonadaceae</taxon>
        <taxon>Selenomonas</taxon>
    </lineage>
</organism>
<reference evidence="1" key="1">
    <citation type="submission" date="2019-04" db="EMBL/GenBank/DDBJ databases">
        <title>Evolution of Biomass-Degrading Anaerobic Consortia Revealed by Metagenomics.</title>
        <authorList>
            <person name="Peng X."/>
        </authorList>
    </citation>
    <scope>NUCLEOTIDE SEQUENCE</scope>
    <source>
        <strain evidence="1">SIG242</strain>
    </source>
</reference>
<dbReference type="Proteomes" id="UP000772151">
    <property type="component" value="Unassembled WGS sequence"/>
</dbReference>
<gene>
    <name evidence="1" type="ORF">E7203_05285</name>
</gene>
<evidence type="ECO:0000313" key="1">
    <source>
        <dbReference type="EMBL" id="MBE6084871.1"/>
    </source>
</evidence>
<dbReference type="EMBL" id="SVCA01000003">
    <property type="protein sequence ID" value="MBE6084871.1"/>
    <property type="molecule type" value="Genomic_DNA"/>
</dbReference>
<comment type="caution">
    <text evidence="1">The sequence shown here is derived from an EMBL/GenBank/DDBJ whole genome shotgun (WGS) entry which is preliminary data.</text>
</comment>
<sequence length="642" mass="73065">MDDVFSNYEQAVLTLFRAVPLVERDDDRAGAIRNAENVEHGIFITERAAKACPALREIEAQKFLWNAFGYDMLAMNRGFYQNFHEVQEVSAEKWLIDQLLHYLTVYLQNEDMTNDAKLDSNIVFVPAAKLQLPDGEPIRLTVIDVLEQDDIVKRTWSMINSGMALSQMVLQCIAVILKETGMEVEIKDVPNKELRIYLYDMLGKVPPTAQEFLRLLIFHVTGSTLLIKSQDVIALIRDKIESSKPGDYTAMFQRFVAENNIKALAAEFLRYKKLWLAFKKDSAELAHLLNRVRKLADRCKYVKKTGILERITWDDTIEPAEAAREIPHVTIYKRISLANSLLYRAQQPKAFMYLIRNGKAYAKAATREEGLTVWQQQILNLLLESIVETIKAKVEGKKFFIPPDVEYAMPVSEKRFIGGVPFGSSLKLSQNGVLGIHWENLPDARVDLDFHYVSQHYHVGWNTQFDRKQEIIFSGDMTDAPPEKGGATEAFFLSEKLVNDWAAVMLNRYTDNLEPVPYKFVLGAADTNQLSKDYLLNCHTLAISIKQKIERNEDFLSFVHADAQGEKTFYFMTTGFGSGIVARYGKEEHIALEAVWAAVKSCLKLREVLMKAGGILVNSVDEAEVDLSLDKVTKDTFVNLFE</sequence>
<proteinExistence type="predicted"/>